<dbReference type="InterPro" id="IPR002610">
    <property type="entry name" value="Peptidase_S54_rhomboid-like"/>
</dbReference>
<keyword evidence="6" id="KW-0720">Serine protease</keyword>
<evidence type="ECO:0000256" key="1">
    <source>
        <dbReference type="ARBA" id="ARBA00004141"/>
    </source>
</evidence>
<dbReference type="Proteomes" id="UP000655225">
    <property type="component" value="Unassembled WGS sequence"/>
</dbReference>
<dbReference type="AlphaFoldDB" id="A0A834ZQJ7"/>
<dbReference type="GO" id="GO:0004252">
    <property type="term" value="F:serine-type endopeptidase activity"/>
    <property type="evidence" value="ECO:0007669"/>
    <property type="project" value="InterPro"/>
</dbReference>
<dbReference type="InterPro" id="IPR035952">
    <property type="entry name" value="Rhomboid-like_sf"/>
</dbReference>
<name>A0A834ZQJ7_TETSI</name>
<evidence type="ECO:0000256" key="6">
    <source>
        <dbReference type="RuleBase" id="RU362115"/>
    </source>
</evidence>
<comment type="similarity">
    <text evidence="2 6">Belongs to the peptidase S54 family.</text>
</comment>
<keyword evidence="3 6" id="KW-0812">Transmembrane</keyword>
<dbReference type="OrthoDB" id="418595at2759"/>
<organism evidence="8 9">
    <name type="scientific">Tetracentron sinense</name>
    <name type="common">Spur-leaf</name>
    <dbReference type="NCBI Taxonomy" id="13715"/>
    <lineage>
        <taxon>Eukaryota</taxon>
        <taxon>Viridiplantae</taxon>
        <taxon>Streptophyta</taxon>
        <taxon>Embryophyta</taxon>
        <taxon>Tracheophyta</taxon>
        <taxon>Spermatophyta</taxon>
        <taxon>Magnoliopsida</taxon>
        <taxon>Trochodendrales</taxon>
        <taxon>Trochodendraceae</taxon>
        <taxon>Tetracentron</taxon>
    </lineage>
</organism>
<evidence type="ECO:0000256" key="3">
    <source>
        <dbReference type="ARBA" id="ARBA00022692"/>
    </source>
</evidence>
<evidence type="ECO:0000313" key="9">
    <source>
        <dbReference type="Proteomes" id="UP000655225"/>
    </source>
</evidence>
<proteinExistence type="inferred from homology"/>
<dbReference type="PANTHER" id="PTHR22936:SF75">
    <property type="entry name" value="RHOMBOID-LIKE PROTEIN 8"/>
    <property type="match status" value="1"/>
</dbReference>
<evidence type="ECO:0000256" key="5">
    <source>
        <dbReference type="ARBA" id="ARBA00023136"/>
    </source>
</evidence>
<dbReference type="Pfam" id="PF01694">
    <property type="entry name" value="Rhomboid"/>
    <property type="match status" value="1"/>
</dbReference>
<keyword evidence="4 6" id="KW-1133">Transmembrane helix</keyword>
<evidence type="ECO:0000256" key="2">
    <source>
        <dbReference type="ARBA" id="ARBA00009045"/>
    </source>
</evidence>
<dbReference type="SUPFAM" id="SSF144091">
    <property type="entry name" value="Rhomboid-like"/>
    <property type="match status" value="1"/>
</dbReference>
<accession>A0A834ZQJ7</accession>
<dbReference type="GO" id="GO:0016020">
    <property type="term" value="C:membrane"/>
    <property type="evidence" value="ECO:0007669"/>
    <property type="project" value="UniProtKB-SubCell"/>
</dbReference>
<keyword evidence="9" id="KW-1185">Reference proteome</keyword>
<feature type="transmembrane region" description="Helical" evidence="6">
    <location>
        <begin position="111"/>
        <end position="130"/>
    </location>
</feature>
<dbReference type="InterPro" id="IPR022764">
    <property type="entry name" value="Peptidase_S54_rhomboid_dom"/>
</dbReference>
<dbReference type="EMBL" id="JABCRI010000002">
    <property type="protein sequence ID" value="KAF8411834.1"/>
    <property type="molecule type" value="Genomic_DNA"/>
</dbReference>
<evidence type="ECO:0000259" key="7">
    <source>
        <dbReference type="Pfam" id="PF01694"/>
    </source>
</evidence>
<dbReference type="PANTHER" id="PTHR22936">
    <property type="entry name" value="RHOMBOID-RELATED"/>
    <property type="match status" value="1"/>
</dbReference>
<comment type="function">
    <text evidence="6">Serine protease involved in intramembrane proteolysis.</text>
</comment>
<sequence length="286" mass="31984">MAETIKDQSRIEIKSQEPTASSDFADEFLREQRIRFFSSGFQRKENTWVISLFVVLHLVAFAATMFVNDCSSNSHGDCVLIPLGRMSFQPLSENPLLGPSSSTLDEFYTRFVALVALLFVGVINFVLGFLPLIDNFSNIGGFLSGFLLGFVLLFNPRLGQVAQNKGGLFEYNVKSYVKFKHKLDKPVLRSVSLVMLGLILAGGLVAVLHGVNANKYCSSCHYINCVPSKNWSCNDKAIPCEVYIIHHLIITCEVKGDKKKNCIYVKLSTLKDWVFTLYGYGIQNLL</sequence>
<reference evidence="8 9" key="1">
    <citation type="submission" date="2020-04" db="EMBL/GenBank/DDBJ databases">
        <title>Plant Genome Project.</title>
        <authorList>
            <person name="Zhang R.-G."/>
        </authorList>
    </citation>
    <scope>NUCLEOTIDE SEQUENCE [LARGE SCALE GENOMIC DNA]</scope>
    <source>
        <strain evidence="8">YNK0</strain>
        <tissue evidence="8">Leaf</tissue>
    </source>
</reference>
<feature type="domain" description="Peptidase S54 rhomboid" evidence="7">
    <location>
        <begin position="107"/>
        <end position="153"/>
    </location>
</feature>
<comment type="catalytic activity">
    <reaction evidence="6">
        <text>Cleaves type-1 transmembrane domains using a catalytic dyad composed of serine and histidine that are contributed by different transmembrane domains.</text>
        <dbReference type="EC" id="3.4.21.105"/>
    </reaction>
</comment>
<evidence type="ECO:0000313" key="8">
    <source>
        <dbReference type="EMBL" id="KAF8411834.1"/>
    </source>
</evidence>
<comment type="caution">
    <text evidence="8">The sequence shown here is derived from an EMBL/GenBank/DDBJ whole genome shotgun (WGS) entry which is preliminary data.</text>
</comment>
<protein>
    <recommendedName>
        <fullName evidence="6">RHOMBOID-like protein</fullName>
        <ecNumber evidence="6">3.4.21.105</ecNumber>
    </recommendedName>
</protein>
<gene>
    <name evidence="8" type="ORF">HHK36_004393</name>
</gene>
<keyword evidence="5 6" id="KW-0472">Membrane</keyword>
<feature type="transmembrane region" description="Helical" evidence="6">
    <location>
        <begin position="136"/>
        <end position="155"/>
    </location>
</feature>
<comment type="caution">
    <text evidence="6">Lacks conserved residue(s) required for the propagation of feature annotation.</text>
</comment>
<feature type="transmembrane region" description="Helical" evidence="6">
    <location>
        <begin position="48"/>
        <end position="67"/>
    </location>
</feature>
<feature type="transmembrane region" description="Helical" evidence="6">
    <location>
        <begin position="187"/>
        <end position="211"/>
    </location>
</feature>
<comment type="subcellular location">
    <subcellularLocation>
        <location evidence="1 6">Membrane</location>
        <topology evidence="1 6">Multi-pass membrane protein</topology>
    </subcellularLocation>
</comment>
<keyword evidence="6" id="KW-0645">Protease</keyword>
<keyword evidence="6" id="KW-0378">Hydrolase</keyword>
<evidence type="ECO:0000256" key="4">
    <source>
        <dbReference type="ARBA" id="ARBA00022989"/>
    </source>
</evidence>
<dbReference type="GO" id="GO:0006508">
    <property type="term" value="P:proteolysis"/>
    <property type="evidence" value="ECO:0007669"/>
    <property type="project" value="UniProtKB-KW"/>
</dbReference>
<dbReference type="EC" id="3.4.21.105" evidence="6"/>